<evidence type="ECO:0000256" key="1">
    <source>
        <dbReference type="ARBA" id="ARBA00023015"/>
    </source>
</evidence>
<protein>
    <submittedName>
        <fullName evidence="5">MarR family transcriptional regulator, transcriptional regulator for hemolysin</fullName>
    </submittedName>
</protein>
<accession>A0A1M5NW32</accession>
<dbReference type="InterPro" id="IPR036388">
    <property type="entry name" value="WH-like_DNA-bd_sf"/>
</dbReference>
<evidence type="ECO:0000256" key="2">
    <source>
        <dbReference type="ARBA" id="ARBA00023125"/>
    </source>
</evidence>
<dbReference type="GO" id="GO:0003700">
    <property type="term" value="F:DNA-binding transcription factor activity"/>
    <property type="evidence" value="ECO:0007669"/>
    <property type="project" value="InterPro"/>
</dbReference>
<dbReference type="SMART" id="SM00347">
    <property type="entry name" value="HTH_MARR"/>
    <property type="match status" value="1"/>
</dbReference>
<evidence type="ECO:0000256" key="3">
    <source>
        <dbReference type="ARBA" id="ARBA00023163"/>
    </source>
</evidence>
<evidence type="ECO:0000259" key="4">
    <source>
        <dbReference type="PROSITE" id="PS50995"/>
    </source>
</evidence>
<dbReference type="GO" id="GO:0006950">
    <property type="term" value="P:response to stress"/>
    <property type="evidence" value="ECO:0007669"/>
    <property type="project" value="TreeGrafter"/>
</dbReference>
<dbReference type="GO" id="GO:0003677">
    <property type="term" value="F:DNA binding"/>
    <property type="evidence" value="ECO:0007669"/>
    <property type="project" value="UniProtKB-KW"/>
</dbReference>
<reference evidence="5 6" key="1">
    <citation type="submission" date="2016-11" db="EMBL/GenBank/DDBJ databases">
        <authorList>
            <person name="Jaros S."/>
            <person name="Januszkiewicz K."/>
            <person name="Wedrychowicz H."/>
        </authorList>
    </citation>
    <scope>NUCLEOTIDE SEQUENCE [LARGE SCALE GENOMIC DNA]</scope>
    <source>
        <strain evidence="5 6">CGMCC 1.7049</strain>
    </source>
</reference>
<keyword evidence="2" id="KW-0238">DNA-binding</keyword>
<dbReference type="InterPro" id="IPR000835">
    <property type="entry name" value="HTH_MarR-typ"/>
</dbReference>
<dbReference type="EMBL" id="FQWZ01000004">
    <property type="protein sequence ID" value="SHG93794.1"/>
    <property type="molecule type" value="Genomic_DNA"/>
</dbReference>
<keyword evidence="6" id="KW-1185">Reference proteome</keyword>
<gene>
    <name evidence="5" type="ORF">SAMN04488068_1895</name>
</gene>
<dbReference type="Pfam" id="PF12802">
    <property type="entry name" value="MarR_2"/>
    <property type="match status" value="1"/>
</dbReference>
<dbReference type="InterPro" id="IPR036390">
    <property type="entry name" value="WH_DNA-bd_sf"/>
</dbReference>
<keyword evidence="3" id="KW-0804">Transcription</keyword>
<sequence>MMTDLNAGVATGCPDPLNDGSVEEELAVLMRDLNRMMRAAVDRRLEPLGLSQAQWRPLLVLHRAGQPLTQIELARQLDIEAPTLVRLLDRLERKQWIERRPIAGDRRIRHIVLTASACELIRTILPLVRAVRDEAFADLNADQRLACLRALQQVRDRLRG</sequence>
<keyword evidence="1" id="KW-0805">Transcription regulation</keyword>
<dbReference type="SUPFAM" id="SSF46785">
    <property type="entry name" value="Winged helix' DNA-binding domain"/>
    <property type="match status" value="1"/>
</dbReference>
<dbReference type="AlphaFoldDB" id="A0A1M5NW32"/>
<dbReference type="Gene3D" id="1.10.10.10">
    <property type="entry name" value="Winged helix-like DNA-binding domain superfamily/Winged helix DNA-binding domain"/>
    <property type="match status" value="1"/>
</dbReference>
<evidence type="ECO:0000313" key="6">
    <source>
        <dbReference type="Proteomes" id="UP000199758"/>
    </source>
</evidence>
<dbReference type="PROSITE" id="PS50995">
    <property type="entry name" value="HTH_MARR_2"/>
    <property type="match status" value="1"/>
</dbReference>
<dbReference type="PRINTS" id="PR00598">
    <property type="entry name" value="HTHMARR"/>
</dbReference>
<evidence type="ECO:0000313" key="5">
    <source>
        <dbReference type="EMBL" id="SHG93794.1"/>
    </source>
</evidence>
<proteinExistence type="predicted"/>
<feature type="domain" description="HTH marR-type" evidence="4">
    <location>
        <begin position="23"/>
        <end position="156"/>
    </location>
</feature>
<name>A0A1M5NW32_9GAMM</name>
<organism evidence="5 6">
    <name type="scientific">Hydrocarboniphaga daqingensis</name>
    <dbReference type="NCBI Taxonomy" id="490188"/>
    <lineage>
        <taxon>Bacteria</taxon>
        <taxon>Pseudomonadati</taxon>
        <taxon>Pseudomonadota</taxon>
        <taxon>Gammaproteobacteria</taxon>
        <taxon>Nevskiales</taxon>
        <taxon>Nevskiaceae</taxon>
        <taxon>Hydrocarboniphaga</taxon>
    </lineage>
</organism>
<dbReference type="PANTHER" id="PTHR33164">
    <property type="entry name" value="TRANSCRIPTIONAL REGULATOR, MARR FAMILY"/>
    <property type="match status" value="1"/>
</dbReference>
<dbReference type="InterPro" id="IPR039422">
    <property type="entry name" value="MarR/SlyA-like"/>
</dbReference>
<dbReference type="Proteomes" id="UP000199758">
    <property type="component" value="Unassembled WGS sequence"/>
</dbReference>
<dbReference type="PANTHER" id="PTHR33164:SF64">
    <property type="entry name" value="TRANSCRIPTIONAL REGULATOR SLYA"/>
    <property type="match status" value="1"/>
</dbReference>
<dbReference type="OrthoDB" id="5296557at2"/>
<dbReference type="STRING" id="490188.SAMN04488068_1895"/>